<feature type="transmembrane region" description="Helical" evidence="5">
    <location>
        <begin position="6"/>
        <end position="29"/>
    </location>
</feature>
<comment type="similarity">
    <text evidence="4">Belongs to the peptidase S8 family.</text>
</comment>
<dbReference type="Pfam" id="PF00082">
    <property type="entry name" value="Peptidase_S8"/>
    <property type="match status" value="1"/>
</dbReference>
<dbReference type="PROSITE" id="PS00138">
    <property type="entry name" value="SUBTILASE_SER"/>
    <property type="match status" value="1"/>
</dbReference>
<dbReference type="Proteomes" id="UP000269154">
    <property type="component" value="Unassembled WGS sequence"/>
</dbReference>
<evidence type="ECO:0000256" key="3">
    <source>
        <dbReference type="ARBA" id="ARBA00022825"/>
    </source>
</evidence>
<dbReference type="AlphaFoldDB" id="A0A3N6PR53"/>
<sequence length="77" mass="8498">MMQVDQFHNVMAGTSMATPFITGLVALLLEKEPQLTPEEIKQRLHSSSFIPGKPVGSFDPKWGFGLIDAEKLLTLVN</sequence>
<reference evidence="7 8" key="1">
    <citation type="journal article" date="2018" name="ACS Chem. Biol.">
        <title>Ketoreductase domain dysfunction expands chemodiversity: malyngamide biosynthesis in the cyanobacterium Okeania hirsuta.</title>
        <authorList>
            <person name="Moss N.A."/>
            <person name="Leao T."/>
            <person name="Rankin M."/>
            <person name="McCullough T.M."/>
            <person name="Qu P."/>
            <person name="Korobeynikov A."/>
            <person name="Smith J.L."/>
            <person name="Gerwick L."/>
            <person name="Gerwick W.H."/>
        </authorList>
    </citation>
    <scope>NUCLEOTIDE SEQUENCE [LARGE SCALE GENOMIC DNA]</scope>
    <source>
        <strain evidence="7 8">PAB10Feb10-1</strain>
    </source>
</reference>
<proteinExistence type="inferred from homology"/>
<dbReference type="GO" id="GO:0006508">
    <property type="term" value="P:proteolysis"/>
    <property type="evidence" value="ECO:0007669"/>
    <property type="project" value="UniProtKB-KW"/>
</dbReference>
<evidence type="ECO:0000259" key="6">
    <source>
        <dbReference type="Pfam" id="PF00082"/>
    </source>
</evidence>
<evidence type="ECO:0000256" key="2">
    <source>
        <dbReference type="ARBA" id="ARBA00022801"/>
    </source>
</evidence>
<evidence type="ECO:0000256" key="1">
    <source>
        <dbReference type="ARBA" id="ARBA00022670"/>
    </source>
</evidence>
<comment type="caution">
    <text evidence="7">The sequence shown here is derived from an EMBL/GenBank/DDBJ whole genome shotgun (WGS) entry which is preliminary data.</text>
</comment>
<keyword evidence="3" id="KW-0720">Serine protease</keyword>
<dbReference type="InterPro" id="IPR000209">
    <property type="entry name" value="Peptidase_S8/S53_dom"/>
</dbReference>
<keyword evidence="5" id="KW-1133">Transmembrane helix</keyword>
<accession>A0A3N6PR53</accession>
<evidence type="ECO:0000256" key="4">
    <source>
        <dbReference type="PROSITE-ProRule" id="PRU01240"/>
    </source>
</evidence>
<dbReference type="EMBL" id="RCBY01000026">
    <property type="protein sequence ID" value="RQH49118.1"/>
    <property type="molecule type" value="Genomic_DNA"/>
</dbReference>
<dbReference type="InterPro" id="IPR023828">
    <property type="entry name" value="Peptidase_S8_Ser-AS"/>
</dbReference>
<evidence type="ECO:0000256" key="5">
    <source>
        <dbReference type="SAM" id="Phobius"/>
    </source>
</evidence>
<keyword evidence="1" id="KW-0645">Protease</keyword>
<keyword evidence="8" id="KW-1185">Reference proteome</keyword>
<dbReference type="OrthoDB" id="9762689at2"/>
<organism evidence="7 8">
    <name type="scientific">Okeania hirsuta</name>
    <dbReference type="NCBI Taxonomy" id="1458930"/>
    <lineage>
        <taxon>Bacteria</taxon>
        <taxon>Bacillati</taxon>
        <taxon>Cyanobacteriota</taxon>
        <taxon>Cyanophyceae</taxon>
        <taxon>Oscillatoriophycideae</taxon>
        <taxon>Oscillatoriales</taxon>
        <taxon>Microcoleaceae</taxon>
        <taxon>Okeania</taxon>
    </lineage>
</organism>
<keyword evidence="2" id="KW-0378">Hydrolase</keyword>
<protein>
    <recommendedName>
        <fullName evidence="6">Peptidase S8/S53 domain-containing protein</fullName>
    </recommendedName>
</protein>
<comment type="caution">
    <text evidence="4">Lacks conserved residue(s) required for the propagation of feature annotation.</text>
</comment>
<dbReference type="SUPFAM" id="SSF52743">
    <property type="entry name" value="Subtilisin-like"/>
    <property type="match status" value="1"/>
</dbReference>
<keyword evidence="5" id="KW-0812">Transmembrane</keyword>
<name>A0A3N6PR53_9CYAN</name>
<gene>
    <name evidence="7" type="ORF">D5R40_06990</name>
</gene>
<dbReference type="Gene3D" id="3.40.50.200">
    <property type="entry name" value="Peptidase S8/S53 domain"/>
    <property type="match status" value="1"/>
</dbReference>
<dbReference type="InterPro" id="IPR036852">
    <property type="entry name" value="Peptidase_S8/S53_dom_sf"/>
</dbReference>
<dbReference type="PROSITE" id="PS51892">
    <property type="entry name" value="SUBTILASE"/>
    <property type="match status" value="1"/>
</dbReference>
<evidence type="ECO:0000313" key="7">
    <source>
        <dbReference type="EMBL" id="RQH49118.1"/>
    </source>
</evidence>
<dbReference type="GO" id="GO:0004252">
    <property type="term" value="F:serine-type endopeptidase activity"/>
    <property type="evidence" value="ECO:0007669"/>
    <property type="project" value="InterPro"/>
</dbReference>
<keyword evidence="5" id="KW-0472">Membrane</keyword>
<feature type="domain" description="Peptidase S8/S53" evidence="6">
    <location>
        <begin position="9"/>
        <end position="48"/>
    </location>
</feature>
<evidence type="ECO:0000313" key="8">
    <source>
        <dbReference type="Proteomes" id="UP000269154"/>
    </source>
</evidence>